<dbReference type="InterPro" id="IPR001254">
    <property type="entry name" value="Trypsin_dom"/>
</dbReference>
<dbReference type="PANTHER" id="PTHR24252">
    <property type="entry name" value="ACROSIN-RELATED"/>
    <property type="match status" value="1"/>
</dbReference>
<dbReference type="EMBL" id="UFQS01000016">
    <property type="protein sequence ID" value="SSW97466.1"/>
    <property type="molecule type" value="Genomic_DNA"/>
</dbReference>
<reference evidence="6" key="2">
    <citation type="submission" date="2018-07" db="EMBL/GenBank/DDBJ databases">
        <authorList>
            <person name="Quirk P.G."/>
            <person name="Krulwich T.A."/>
        </authorList>
    </citation>
    <scope>NUCLEOTIDE SEQUENCE</scope>
</reference>
<sequence>MARMLIIFAMLALAVLASGKRIIHAVSRLTPHPNYNSNLLTNDIGLVQTSTTISFTTTVQPIALGSTSVGGGVTAVASGWGNTYTGGGAPTTLQYLNVSLKKISLNYMTYLKP</sequence>
<feature type="domain" description="Peptidase S1" evidence="4">
    <location>
        <begin position="19"/>
        <end position="100"/>
    </location>
</feature>
<dbReference type="GO" id="GO:0006508">
    <property type="term" value="P:proteolysis"/>
    <property type="evidence" value="ECO:0007669"/>
    <property type="project" value="InterPro"/>
</dbReference>
<feature type="chain" id="PRO_5033778755" evidence="3">
    <location>
        <begin position="20"/>
        <end position="113"/>
    </location>
</feature>
<evidence type="ECO:0000313" key="6">
    <source>
        <dbReference type="EMBL" id="SSX17852.1"/>
    </source>
</evidence>
<evidence type="ECO:0000256" key="1">
    <source>
        <dbReference type="ARBA" id="ARBA00023157"/>
    </source>
</evidence>
<dbReference type="Pfam" id="PF00089">
    <property type="entry name" value="Trypsin"/>
    <property type="match status" value="1"/>
</dbReference>
<protein>
    <submittedName>
        <fullName evidence="5">CSON003704 protein</fullName>
    </submittedName>
</protein>
<evidence type="ECO:0000256" key="3">
    <source>
        <dbReference type="SAM" id="SignalP"/>
    </source>
</evidence>
<evidence type="ECO:0000313" key="5">
    <source>
        <dbReference type="EMBL" id="SSW97466.1"/>
    </source>
</evidence>
<dbReference type="Gene3D" id="2.40.10.10">
    <property type="entry name" value="Trypsin-like serine proteases"/>
    <property type="match status" value="2"/>
</dbReference>
<gene>
    <name evidence="5" type="primary">CSON003704</name>
</gene>
<dbReference type="GO" id="GO:0004252">
    <property type="term" value="F:serine-type endopeptidase activity"/>
    <property type="evidence" value="ECO:0007669"/>
    <property type="project" value="InterPro"/>
</dbReference>
<dbReference type="PANTHER" id="PTHR24252:SF7">
    <property type="entry name" value="HYALIN"/>
    <property type="match status" value="1"/>
</dbReference>
<keyword evidence="3" id="KW-0732">Signal</keyword>
<proteinExistence type="inferred from homology"/>
<dbReference type="AlphaFoldDB" id="A0A336JXE7"/>
<reference evidence="5" key="1">
    <citation type="submission" date="2018-04" db="EMBL/GenBank/DDBJ databases">
        <authorList>
            <person name="Go L.Y."/>
            <person name="Mitchell J.A."/>
        </authorList>
    </citation>
    <scope>NUCLEOTIDE SEQUENCE</scope>
    <source>
        <tissue evidence="5">Whole organism</tissue>
    </source>
</reference>
<name>A0A336JXE7_CULSO</name>
<dbReference type="InterPro" id="IPR043504">
    <property type="entry name" value="Peptidase_S1_PA_chymotrypsin"/>
</dbReference>
<dbReference type="SUPFAM" id="SSF50494">
    <property type="entry name" value="Trypsin-like serine proteases"/>
    <property type="match status" value="1"/>
</dbReference>
<accession>A0A336JXE7</accession>
<dbReference type="InterPro" id="IPR009003">
    <property type="entry name" value="Peptidase_S1_PA"/>
</dbReference>
<evidence type="ECO:0000259" key="4">
    <source>
        <dbReference type="Pfam" id="PF00089"/>
    </source>
</evidence>
<evidence type="ECO:0000256" key="2">
    <source>
        <dbReference type="ARBA" id="ARBA00024195"/>
    </source>
</evidence>
<dbReference type="EMBL" id="UFQT01000016">
    <property type="protein sequence ID" value="SSX17852.1"/>
    <property type="molecule type" value="Genomic_DNA"/>
</dbReference>
<organism evidence="5">
    <name type="scientific">Culicoides sonorensis</name>
    <name type="common">Biting midge</name>
    <dbReference type="NCBI Taxonomy" id="179676"/>
    <lineage>
        <taxon>Eukaryota</taxon>
        <taxon>Metazoa</taxon>
        <taxon>Ecdysozoa</taxon>
        <taxon>Arthropoda</taxon>
        <taxon>Hexapoda</taxon>
        <taxon>Insecta</taxon>
        <taxon>Pterygota</taxon>
        <taxon>Neoptera</taxon>
        <taxon>Endopterygota</taxon>
        <taxon>Diptera</taxon>
        <taxon>Nematocera</taxon>
        <taxon>Chironomoidea</taxon>
        <taxon>Ceratopogonidae</taxon>
        <taxon>Ceratopogoninae</taxon>
        <taxon>Culicoides</taxon>
        <taxon>Monoculicoides</taxon>
    </lineage>
</organism>
<comment type="similarity">
    <text evidence="2">Belongs to the peptidase S1 family. CLIP subfamily.</text>
</comment>
<feature type="signal peptide" evidence="3">
    <location>
        <begin position="1"/>
        <end position="19"/>
    </location>
</feature>
<keyword evidence="1" id="KW-1015">Disulfide bond</keyword>
<dbReference type="VEuPathDB" id="VectorBase:CSON003704"/>